<feature type="signal peptide" evidence="1">
    <location>
        <begin position="1"/>
        <end position="20"/>
    </location>
</feature>
<proteinExistence type="predicted"/>
<protein>
    <submittedName>
        <fullName evidence="2">Uncharacterized protein</fullName>
    </submittedName>
</protein>
<accession>A0A653AFP3</accession>
<evidence type="ECO:0000313" key="2">
    <source>
        <dbReference type="EMBL" id="VBB46872.1"/>
    </source>
</evidence>
<reference evidence="2" key="1">
    <citation type="submission" date="2018-07" db="EMBL/GenBank/DDBJ databases">
        <authorList>
            <consortium name="Genoscope - CEA"/>
            <person name="William W."/>
        </authorList>
    </citation>
    <scope>NUCLEOTIDE SEQUENCE</scope>
    <source>
        <strain evidence="2">IK1</strain>
    </source>
</reference>
<gene>
    <name evidence="2" type="ORF">TRIP_D410135</name>
</gene>
<evidence type="ECO:0000256" key="1">
    <source>
        <dbReference type="SAM" id="SignalP"/>
    </source>
</evidence>
<sequence length="122" mass="14052">MKKVLIMLVVIVASATSTFAMNPAKTELFNKLNNERVFSGLMKYLDTNSEQEKDLKFVFESTKTKIKNAEMKNDEKAYDNAIIFNLANARYLLSTAQYRKYLTVLNLSLSNDNTDDLYFVEK</sequence>
<organism evidence="2">
    <name type="scientific">uncultured Paludibacter sp</name>
    <dbReference type="NCBI Taxonomy" id="497635"/>
    <lineage>
        <taxon>Bacteria</taxon>
        <taxon>Pseudomonadati</taxon>
        <taxon>Bacteroidota</taxon>
        <taxon>Bacteroidia</taxon>
        <taxon>Bacteroidales</taxon>
        <taxon>Paludibacteraceae</taxon>
        <taxon>Paludibacter</taxon>
        <taxon>environmental samples</taxon>
    </lineage>
</organism>
<dbReference type="AlphaFoldDB" id="A0A653AFP3"/>
<dbReference type="EMBL" id="UPXZ01000036">
    <property type="protein sequence ID" value="VBB46872.1"/>
    <property type="molecule type" value="Genomic_DNA"/>
</dbReference>
<feature type="chain" id="PRO_5024904683" evidence="1">
    <location>
        <begin position="21"/>
        <end position="122"/>
    </location>
</feature>
<keyword evidence="1" id="KW-0732">Signal</keyword>
<name>A0A653AFP3_9BACT</name>